<comment type="similarity">
    <text evidence="9 10">Belongs to the thiamine-phosphate synthase family.</text>
</comment>
<dbReference type="Proteomes" id="UP000070467">
    <property type="component" value="Unassembled WGS sequence"/>
</dbReference>
<sequence length="211" mass="23162">MKKENLLLYAVTDRRWANKQSLKEQIELSLKGGVTFLQLREKNLSEEEFLKEAKEIKALAKEYKVPFIINDNVDVAMKVDADGVHVGQDDKDAKEVRKIIGKNKILGVSAQTIKQAIKAEKDGADYIGVGAVFPTGTKKDAENLSIEILKKICQSVTIPVVAIGGITKENILKLKGSKIAGVALVSAIFASKDIKQDCQKLKELSIKVVSK</sequence>
<comment type="catalytic activity">
    <reaction evidence="6 9 10">
        <text>4-methyl-5-(2-phosphooxyethyl)-thiazole + 4-amino-2-methyl-5-(diphosphooxymethyl)pyrimidine + H(+) = thiamine phosphate + diphosphate</text>
        <dbReference type="Rhea" id="RHEA:22328"/>
        <dbReference type="ChEBI" id="CHEBI:15378"/>
        <dbReference type="ChEBI" id="CHEBI:33019"/>
        <dbReference type="ChEBI" id="CHEBI:37575"/>
        <dbReference type="ChEBI" id="CHEBI:57841"/>
        <dbReference type="ChEBI" id="CHEBI:58296"/>
        <dbReference type="EC" id="2.5.1.3"/>
    </reaction>
</comment>
<evidence type="ECO:0000256" key="4">
    <source>
        <dbReference type="ARBA" id="ARBA00022842"/>
    </source>
</evidence>
<evidence type="ECO:0000256" key="10">
    <source>
        <dbReference type="RuleBase" id="RU003826"/>
    </source>
</evidence>
<evidence type="ECO:0000256" key="3">
    <source>
        <dbReference type="ARBA" id="ARBA00022723"/>
    </source>
</evidence>
<evidence type="ECO:0000256" key="8">
    <source>
        <dbReference type="ARBA" id="ARBA00047883"/>
    </source>
</evidence>
<comment type="catalytic activity">
    <reaction evidence="8 9 10">
        <text>2-[(2R,5Z)-2-carboxy-4-methylthiazol-5(2H)-ylidene]ethyl phosphate + 4-amino-2-methyl-5-(diphosphooxymethyl)pyrimidine + 2 H(+) = thiamine phosphate + CO2 + diphosphate</text>
        <dbReference type="Rhea" id="RHEA:47844"/>
        <dbReference type="ChEBI" id="CHEBI:15378"/>
        <dbReference type="ChEBI" id="CHEBI:16526"/>
        <dbReference type="ChEBI" id="CHEBI:33019"/>
        <dbReference type="ChEBI" id="CHEBI:37575"/>
        <dbReference type="ChEBI" id="CHEBI:57841"/>
        <dbReference type="ChEBI" id="CHEBI:62899"/>
        <dbReference type="EC" id="2.5.1.3"/>
    </reaction>
</comment>
<dbReference type="PANTHER" id="PTHR20857">
    <property type="entry name" value="THIAMINE-PHOSPHATE PYROPHOSPHORYLASE"/>
    <property type="match status" value="1"/>
</dbReference>
<dbReference type="InterPro" id="IPR022998">
    <property type="entry name" value="ThiamineP_synth_TenI"/>
</dbReference>
<feature type="binding site" evidence="9">
    <location>
        <begin position="38"/>
        <end position="42"/>
    </location>
    <ligand>
        <name>4-amino-2-methyl-5-(diphosphooxymethyl)pyrimidine</name>
        <dbReference type="ChEBI" id="CHEBI:57841"/>
    </ligand>
</feature>
<dbReference type="InterPro" id="IPR034291">
    <property type="entry name" value="TMP_synthase"/>
</dbReference>
<dbReference type="InterPro" id="IPR036206">
    <property type="entry name" value="ThiamineP_synth_sf"/>
</dbReference>
<comment type="catalytic activity">
    <reaction evidence="7 9 10">
        <text>2-(2-carboxy-4-methylthiazol-5-yl)ethyl phosphate + 4-amino-2-methyl-5-(diphosphooxymethyl)pyrimidine + 2 H(+) = thiamine phosphate + CO2 + diphosphate</text>
        <dbReference type="Rhea" id="RHEA:47848"/>
        <dbReference type="ChEBI" id="CHEBI:15378"/>
        <dbReference type="ChEBI" id="CHEBI:16526"/>
        <dbReference type="ChEBI" id="CHEBI:33019"/>
        <dbReference type="ChEBI" id="CHEBI:37575"/>
        <dbReference type="ChEBI" id="CHEBI:57841"/>
        <dbReference type="ChEBI" id="CHEBI:62890"/>
        <dbReference type="EC" id="2.5.1.3"/>
    </reaction>
</comment>
<feature type="binding site" evidence="9">
    <location>
        <begin position="185"/>
        <end position="186"/>
    </location>
    <ligand>
        <name>2-[(2R,5Z)-2-carboxy-4-methylthiazol-5(2H)-ylidene]ethyl phosphate</name>
        <dbReference type="ChEBI" id="CHEBI:62899"/>
    </ligand>
</feature>
<evidence type="ECO:0000313" key="14">
    <source>
        <dbReference type="Proteomes" id="UP000070467"/>
    </source>
</evidence>
<accession>A0ABR5TLI8</accession>
<dbReference type="EMBL" id="LSDB01000035">
    <property type="protein sequence ID" value="KXB57716.1"/>
    <property type="molecule type" value="Genomic_DNA"/>
</dbReference>
<dbReference type="Gene3D" id="3.20.20.70">
    <property type="entry name" value="Aldolase class I"/>
    <property type="match status" value="1"/>
</dbReference>
<dbReference type="RefSeq" id="WP_066130251.1">
    <property type="nucleotide sequence ID" value="NZ_KQ959885.1"/>
</dbReference>
<evidence type="ECO:0000256" key="7">
    <source>
        <dbReference type="ARBA" id="ARBA00047851"/>
    </source>
</evidence>
<reference evidence="13 14" key="1">
    <citation type="submission" date="2016-01" db="EMBL/GenBank/DDBJ databases">
        <authorList>
            <person name="Mitreva M."/>
            <person name="Pepin K.H."/>
            <person name="Mihindukulasuriya K.A."/>
            <person name="Fulton R."/>
            <person name="Fronick C."/>
            <person name="O'Laughlin M."/>
            <person name="Miner T."/>
            <person name="Herter B."/>
            <person name="Rosa B.A."/>
            <person name="Cordes M."/>
            <person name="Tomlinson C."/>
            <person name="Wollam A."/>
            <person name="Palsikar V.B."/>
            <person name="Mardis E.R."/>
            <person name="Wilson R.K."/>
        </authorList>
    </citation>
    <scope>NUCLEOTIDE SEQUENCE [LARGE SCALE GENOMIC DNA]</scope>
    <source>
        <strain evidence="13 14">KA00071</strain>
    </source>
</reference>
<feature type="binding site" evidence="9">
    <location>
        <position position="70"/>
    </location>
    <ligand>
        <name>4-amino-2-methyl-5-(diphosphooxymethyl)pyrimidine</name>
        <dbReference type="ChEBI" id="CHEBI:57841"/>
    </ligand>
</feature>
<protein>
    <recommendedName>
        <fullName evidence="9">Thiamine-phosphate synthase</fullName>
        <shortName evidence="9">TP synthase</shortName>
        <shortName evidence="9">TPS</shortName>
        <ecNumber evidence="9">2.5.1.3</ecNumber>
    </recommendedName>
    <alternativeName>
        <fullName evidence="9">Thiamine-phosphate pyrophosphorylase</fullName>
        <shortName evidence="9">TMP pyrophosphorylase</shortName>
        <shortName evidence="9">TMP-PPase</shortName>
    </alternativeName>
</protein>
<keyword evidence="2 9" id="KW-0808">Transferase</keyword>
<evidence type="ECO:0000313" key="13">
    <source>
        <dbReference type="EMBL" id="KXB57716.1"/>
    </source>
</evidence>
<proteinExistence type="inferred from homology"/>
<name>A0ABR5TLI8_9BACL</name>
<feature type="domain" description="Thiamine phosphate synthase/TenI" evidence="12">
    <location>
        <begin position="8"/>
        <end position="188"/>
    </location>
</feature>
<evidence type="ECO:0000259" key="12">
    <source>
        <dbReference type="Pfam" id="PF02581"/>
    </source>
</evidence>
<evidence type="ECO:0000256" key="11">
    <source>
        <dbReference type="RuleBase" id="RU004253"/>
    </source>
</evidence>
<dbReference type="SUPFAM" id="SSF51391">
    <property type="entry name" value="Thiamin phosphate synthase"/>
    <property type="match status" value="1"/>
</dbReference>
<evidence type="ECO:0000256" key="1">
    <source>
        <dbReference type="ARBA" id="ARBA00005165"/>
    </source>
</evidence>
<evidence type="ECO:0000256" key="5">
    <source>
        <dbReference type="ARBA" id="ARBA00022977"/>
    </source>
</evidence>
<comment type="cofactor">
    <cofactor evidence="9">
        <name>Mg(2+)</name>
        <dbReference type="ChEBI" id="CHEBI:18420"/>
    </cofactor>
    <text evidence="9">Binds 1 Mg(2+) ion per subunit.</text>
</comment>
<feature type="binding site" evidence="9">
    <location>
        <position position="138"/>
    </location>
    <ligand>
        <name>4-amino-2-methyl-5-(diphosphooxymethyl)pyrimidine</name>
        <dbReference type="ChEBI" id="CHEBI:57841"/>
    </ligand>
</feature>
<comment type="pathway">
    <text evidence="1 9 11">Cofactor biosynthesis; thiamine diphosphate biosynthesis; thiamine phosphate from 4-amino-2-methyl-5-diphosphomethylpyrimidine and 4-methyl-5-(2-phosphoethyl)-thiazole: step 1/1.</text>
</comment>
<organism evidence="13 14">
    <name type="scientific">Gemelliphila asaccharolytica</name>
    <dbReference type="NCBI Taxonomy" id="502393"/>
    <lineage>
        <taxon>Bacteria</taxon>
        <taxon>Bacillati</taxon>
        <taxon>Bacillota</taxon>
        <taxon>Bacilli</taxon>
        <taxon>Bacillales</taxon>
        <taxon>Gemellaceae</taxon>
        <taxon>Gemelliphila</taxon>
    </lineage>
</organism>
<comment type="caution">
    <text evidence="13">The sequence shown here is derived from an EMBL/GenBank/DDBJ whole genome shotgun (WGS) entry which is preliminary data.</text>
</comment>
<comment type="function">
    <text evidence="9">Condenses 4-methyl-5-(beta-hydroxyethyl)thiazole monophosphate (THZ-P) and 2-methyl-4-amino-5-hydroxymethyl pyrimidine pyrophosphate (HMP-PP) to form thiamine monophosphate (TMP).</text>
</comment>
<gene>
    <name evidence="9" type="primary">thiE</name>
    <name evidence="13" type="ORF">HMPREF1871_00794</name>
</gene>
<keyword evidence="3 9" id="KW-0479">Metal-binding</keyword>
<evidence type="ECO:0000256" key="9">
    <source>
        <dbReference type="HAMAP-Rule" id="MF_00097"/>
    </source>
</evidence>
<dbReference type="NCBIfam" id="TIGR00693">
    <property type="entry name" value="thiE"/>
    <property type="match status" value="1"/>
</dbReference>
<feature type="binding site" evidence="9">
    <location>
        <position position="109"/>
    </location>
    <ligand>
        <name>4-amino-2-methyl-5-(diphosphooxymethyl)pyrimidine</name>
        <dbReference type="ChEBI" id="CHEBI:57841"/>
    </ligand>
</feature>
<keyword evidence="4 9" id="KW-0460">Magnesium</keyword>
<dbReference type="Pfam" id="PF02581">
    <property type="entry name" value="TMP-TENI"/>
    <property type="match status" value="1"/>
</dbReference>
<feature type="binding site" evidence="9">
    <location>
        <position position="71"/>
    </location>
    <ligand>
        <name>Mg(2+)</name>
        <dbReference type="ChEBI" id="CHEBI:18420"/>
    </ligand>
</feature>
<dbReference type="PANTHER" id="PTHR20857:SF15">
    <property type="entry name" value="THIAMINE-PHOSPHATE SYNTHASE"/>
    <property type="match status" value="1"/>
</dbReference>
<feature type="binding site" evidence="9">
    <location>
        <begin position="135"/>
        <end position="137"/>
    </location>
    <ligand>
        <name>2-[(2R,5Z)-2-carboxy-4-methylthiazol-5(2H)-ylidene]ethyl phosphate</name>
        <dbReference type="ChEBI" id="CHEBI:62899"/>
    </ligand>
</feature>
<feature type="binding site" evidence="9">
    <location>
        <position position="90"/>
    </location>
    <ligand>
        <name>Mg(2+)</name>
        <dbReference type="ChEBI" id="CHEBI:18420"/>
    </ligand>
</feature>
<dbReference type="HAMAP" id="MF_00097">
    <property type="entry name" value="TMP_synthase"/>
    <property type="match status" value="1"/>
</dbReference>
<keyword evidence="14" id="KW-1185">Reference proteome</keyword>
<keyword evidence="5 9" id="KW-0784">Thiamine biosynthesis</keyword>
<feature type="binding site" evidence="9">
    <location>
        <position position="165"/>
    </location>
    <ligand>
        <name>2-[(2R,5Z)-2-carboxy-4-methylthiazol-5(2H)-ylidene]ethyl phosphate</name>
        <dbReference type="ChEBI" id="CHEBI:62899"/>
    </ligand>
</feature>
<evidence type="ECO:0000256" key="6">
    <source>
        <dbReference type="ARBA" id="ARBA00047334"/>
    </source>
</evidence>
<dbReference type="CDD" id="cd00564">
    <property type="entry name" value="TMP_TenI"/>
    <property type="match status" value="1"/>
</dbReference>
<dbReference type="EC" id="2.5.1.3" evidence="9"/>
<evidence type="ECO:0000256" key="2">
    <source>
        <dbReference type="ARBA" id="ARBA00022679"/>
    </source>
</evidence>
<dbReference type="InterPro" id="IPR013785">
    <property type="entry name" value="Aldolase_TIM"/>
</dbReference>